<evidence type="ECO:0000256" key="1">
    <source>
        <dbReference type="SAM" id="MobiDB-lite"/>
    </source>
</evidence>
<keyword evidence="3" id="KW-1185">Reference proteome</keyword>
<gene>
    <name evidence="2" type="ORF">ACH5RR_008848</name>
</gene>
<evidence type="ECO:0000313" key="3">
    <source>
        <dbReference type="Proteomes" id="UP001630127"/>
    </source>
</evidence>
<dbReference type="Proteomes" id="UP001630127">
    <property type="component" value="Unassembled WGS sequence"/>
</dbReference>
<feature type="region of interest" description="Disordered" evidence="1">
    <location>
        <begin position="1"/>
        <end position="32"/>
    </location>
</feature>
<protein>
    <submittedName>
        <fullName evidence="2">Uncharacterized protein</fullName>
    </submittedName>
</protein>
<evidence type="ECO:0000313" key="2">
    <source>
        <dbReference type="EMBL" id="KAL3529526.1"/>
    </source>
</evidence>
<dbReference type="AlphaFoldDB" id="A0ABD3AEZ9"/>
<proteinExistence type="predicted"/>
<accession>A0ABD3AEZ9</accession>
<name>A0ABD3AEZ9_9GENT</name>
<organism evidence="2 3">
    <name type="scientific">Cinchona calisaya</name>
    <dbReference type="NCBI Taxonomy" id="153742"/>
    <lineage>
        <taxon>Eukaryota</taxon>
        <taxon>Viridiplantae</taxon>
        <taxon>Streptophyta</taxon>
        <taxon>Embryophyta</taxon>
        <taxon>Tracheophyta</taxon>
        <taxon>Spermatophyta</taxon>
        <taxon>Magnoliopsida</taxon>
        <taxon>eudicotyledons</taxon>
        <taxon>Gunneridae</taxon>
        <taxon>Pentapetalae</taxon>
        <taxon>asterids</taxon>
        <taxon>lamiids</taxon>
        <taxon>Gentianales</taxon>
        <taxon>Rubiaceae</taxon>
        <taxon>Cinchonoideae</taxon>
        <taxon>Cinchoneae</taxon>
        <taxon>Cinchona</taxon>
    </lineage>
</organism>
<sequence>MIDDGATEVTDKRKKAVINGKQEPYDRDSTNDIAGHKDDVAVNDAVDNVAIVDVATMNDDEEKDVDDVATLGDNIIDDDGVGLASDIVPHGLVPFGPARQNILARLLQICLQWMTSIRLLWIAICWNYRTLGALVHGPEFDIGFRWSRLIIMLVFKPITMVEAKSVVHQMDKESALGPNGSLGFFFVACNDIVADDVLVVV</sequence>
<feature type="compositionally biased region" description="Basic and acidic residues" evidence="1">
    <location>
        <begin position="23"/>
        <end position="32"/>
    </location>
</feature>
<reference evidence="2 3" key="1">
    <citation type="submission" date="2024-11" db="EMBL/GenBank/DDBJ databases">
        <title>A near-complete genome assembly of Cinchona calisaya.</title>
        <authorList>
            <person name="Lian D.C."/>
            <person name="Zhao X.W."/>
            <person name="Wei L."/>
        </authorList>
    </citation>
    <scope>NUCLEOTIDE SEQUENCE [LARGE SCALE GENOMIC DNA]</scope>
    <source>
        <tissue evidence="2">Nenye</tissue>
    </source>
</reference>
<comment type="caution">
    <text evidence="2">The sequence shown here is derived from an EMBL/GenBank/DDBJ whole genome shotgun (WGS) entry which is preliminary data.</text>
</comment>
<dbReference type="EMBL" id="JBJUIK010000004">
    <property type="protein sequence ID" value="KAL3529526.1"/>
    <property type="molecule type" value="Genomic_DNA"/>
</dbReference>